<dbReference type="SMART" id="SM00909">
    <property type="entry name" value="Germane"/>
    <property type="match status" value="1"/>
</dbReference>
<protein>
    <submittedName>
        <fullName evidence="3">Sporulation and spore germination</fullName>
    </submittedName>
</protein>
<dbReference type="Pfam" id="PF10646">
    <property type="entry name" value="Germane"/>
    <property type="match status" value="1"/>
</dbReference>
<feature type="compositionally biased region" description="Pro residues" evidence="1">
    <location>
        <begin position="225"/>
        <end position="240"/>
    </location>
</feature>
<sequence>MAAEEGSDWLVHLYEQQGATLHRLVVLLGAEEQSGRIVRGALLALHRRGHRIIDPAERVEFLQEQVIHAARAVRPPDQPLLLPTVDDPEQAALLTALSALPPRMAELMVVSHYLSVFGPTLAGIMRMSLRDCNQRLEIARATLRANTTDGGAAPPAGLEALSQEVTASLRAAARSVQAPGTATLALELEQLGDSGRLLVGPRLVVVLTVVAVVLGLLLAAVSAPPVTPDEPTGAPPPPASQPGSSRSVAAQVRGIPIYYVGRQDRALYRELRDLNSTGDLVATAVEALLTVPPADPDYESLWNAGTVLRVQQTHGAVVIDLSADAYADFDDAHVAALARDQVVYTVTELVADPEVSVWFLAEGGAPPDEFRSTTGFRTEGIGPMPPLWITSPRNSTRLGAGPISIFGTVKPGYGEPMVRVTDTSTGRVVAEEQAQTASGANQDGWRSWSFNIELPVGTYEVSVRIEAAPTSGVVETKTFEVV</sequence>
<evidence type="ECO:0000313" key="3">
    <source>
        <dbReference type="EMBL" id="SHJ27655.1"/>
    </source>
</evidence>
<evidence type="ECO:0000259" key="2">
    <source>
        <dbReference type="SMART" id="SM00909"/>
    </source>
</evidence>
<dbReference type="STRING" id="1123357.SAMN02745244_02116"/>
<organism evidence="3 4">
    <name type="scientific">Tessaracoccus bendigoensis DSM 12906</name>
    <dbReference type="NCBI Taxonomy" id="1123357"/>
    <lineage>
        <taxon>Bacteria</taxon>
        <taxon>Bacillati</taxon>
        <taxon>Actinomycetota</taxon>
        <taxon>Actinomycetes</taxon>
        <taxon>Propionibacteriales</taxon>
        <taxon>Propionibacteriaceae</taxon>
        <taxon>Tessaracoccus</taxon>
    </lineage>
</organism>
<feature type="region of interest" description="Disordered" evidence="1">
    <location>
        <begin position="225"/>
        <end position="248"/>
    </location>
</feature>
<dbReference type="EMBL" id="FQZG01000036">
    <property type="protein sequence ID" value="SHJ27655.1"/>
    <property type="molecule type" value="Genomic_DNA"/>
</dbReference>
<evidence type="ECO:0000313" key="4">
    <source>
        <dbReference type="Proteomes" id="UP000184512"/>
    </source>
</evidence>
<evidence type="ECO:0000256" key="1">
    <source>
        <dbReference type="SAM" id="MobiDB-lite"/>
    </source>
</evidence>
<dbReference type="InterPro" id="IPR019606">
    <property type="entry name" value="GerMN"/>
</dbReference>
<name>A0A1M6HZU6_9ACTN</name>
<dbReference type="AlphaFoldDB" id="A0A1M6HZU6"/>
<accession>A0A1M6HZU6</accession>
<gene>
    <name evidence="3" type="ORF">SAMN02745244_02116</name>
</gene>
<keyword evidence="4" id="KW-1185">Reference proteome</keyword>
<reference evidence="3 4" key="1">
    <citation type="submission" date="2016-11" db="EMBL/GenBank/DDBJ databases">
        <authorList>
            <person name="Jaros S."/>
            <person name="Januszkiewicz K."/>
            <person name="Wedrychowicz H."/>
        </authorList>
    </citation>
    <scope>NUCLEOTIDE SEQUENCE [LARGE SCALE GENOMIC DNA]</scope>
    <source>
        <strain evidence="3 4">DSM 12906</strain>
    </source>
</reference>
<dbReference type="RefSeq" id="WP_073188011.1">
    <property type="nucleotide sequence ID" value="NZ_FQZG01000036.1"/>
</dbReference>
<dbReference type="OrthoDB" id="4843507at2"/>
<feature type="domain" description="GerMN" evidence="2">
    <location>
        <begin position="281"/>
        <end position="370"/>
    </location>
</feature>
<dbReference type="Proteomes" id="UP000184512">
    <property type="component" value="Unassembled WGS sequence"/>
</dbReference>
<proteinExistence type="predicted"/>